<organism evidence="1 2">
    <name type="scientific">Deinococcus soli</name>
    <name type="common">ex Cha et al. 2016</name>
    <dbReference type="NCBI Taxonomy" id="1309411"/>
    <lineage>
        <taxon>Bacteria</taxon>
        <taxon>Thermotogati</taxon>
        <taxon>Deinococcota</taxon>
        <taxon>Deinococci</taxon>
        <taxon>Deinococcales</taxon>
        <taxon>Deinococcaceae</taxon>
        <taxon>Deinococcus</taxon>
    </lineage>
</organism>
<proteinExistence type="predicted"/>
<protein>
    <submittedName>
        <fullName evidence="1">Uncharacterized protein</fullName>
    </submittedName>
</protein>
<accession>A0AAE3XC57</accession>
<dbReference type="EMBL" id="JAVDQK010000005">
    <property type="protein sequence ID" value="MDR6218787.1"/>
    <property type="molecule type" value="Genomic_DNA"/>
</dbReference>
<evidence type="ECO:0000313" key="2">
    <source>
        <dbReference type="Proteomes" id="UP001185331"/>
    </source>
</evidence>
<sequence>MTFTPETFKALSAYAHGTGAHPGAAILQYVRRQLTARTGTCPDHDQDAAWQFHGYSGSAPRPVQVPLTPDDHAKLQVLTRPGRTPADTLRDLLRAAPLP</sequence>
<dbReference type="RefSeq" id="WP_309853384.1">
    <property type="nucleotide sequence ID" value="NZ_JAVDQJ010000004.1"/>
</dbReference>
<reference evidence="1" key="1">
    <citation type="submission" date="2023-07" db="EMBL/GenBank/DDBJ databases">
        <title>Sorghum-associated microbial communities from plants grown in Nebraska, USA.</title>
        <authorList>
            <person name="Schachtman D."/>
        </authorList>
    </citation>
    <scope>NUCLEOTIDE SEQUENCE</scope>
    <source>
        <strain evidence="1">BE330</strain>
    </source>
</reference>
<comment type="caution">
    <text evidence="1">The sequence shown here is derived from an EMBL/GenBank/DDBJ whole genome shotgun (WGS) entry which is preliminary data.</text>
</comment>
<name>A0AAE3XC57_9DEIO</name>
<gene>
    <name evidence="1" type="ORF">J2Y00_002384</name>
</gene>
<dbReference type="Proteomes" id="UP001185331">
    <property type="component" value="Unassembled WGS sequence"/>
</dbReference>
<dbReference type="AlphaFoldDB" id="A0AAE3XC57"/>
<evidence type="ECO:0000313" key="1">
    <source>
        <dbReference type="EMBL" id="MDR6218787.1"/>
    </source>
</evidence>